<gene>
    <name evidence="1" type="ORF">DPMN_070031</name>
</gene>
<dbReference type="EMBL" id="JAIWYP010000014">
    <property type="protein sequence ID" value="KAH3710545.1"/>
    <property type="molecule type" value="Genomic_DNA"/>
</dbReference>
<name>A0A9D3Z4N2_DREPO</name>
<comment type="caution">
    <text evidence="1">The sequence shown here is derived from an EMBL/GenBank/DDBJ whole genome shotgun (WGS) entry which is preliminary data.</text>
</comment>
<evidence type="ECO:0000313" key="1">
    <source>
        <dbReference type="EMBL" id="KAH3710545.1"/>
    </source>
</evidence>
<keyword evidence="2" id="KW-1185">Reference proteome</keyword>
<evidence type="ECO:0000313" key="2">
    <source>
        <dbReference type="Proteomes" id="UP000828390"/>
    </source>
</evidence>
<reference evidence="1" key="2">
    <citation type="submission" date="2020-11" db="EMBL/GenBank/DDBJ databases">
        <authorList>
            <person name="McCartney M.A."/>
            <person name="Auch B."/>
            <person name="Kono T."/>
            <person name="Mallez S."/>
            <person name="Becker A."/>
            <person name="Gohl D.M."/>
            <person name="Silverstein K.A.T."/>
            <person name="Koren S."/>
            <person name="Bechman K.B."/>
            <person name="Herman A."/>
            <person name="Abrahante J.E."/>
            <person name="Garbe J."/>
        </authorList>
    </citation>
    <scope>NUCLEOTIDE SEQUENCE</scope>
    <source>
        <strain evidence="1">Duluth1</strain>
        <tissue evidence="1">Whole animal</tissue>
    </source>
</reference>
<proteinExistence type="predicted"/>
<reference evidence="1" key="1">
    <citation type="journal article" date="2019" name="bioRxiv">
        <title>The Genome of the Zebra Mussel, Dreissena polymorpha: A Resource for Invasive Species Research.</title>
        <authorList>
            <person name="McCartney M.A."/>
            <person name="Auch B."/>
            <person name="Kono T."/>
            <person name="Mallez S."/>
            <person name="Zhang Y."/>
            <person name="Obille A."/>
            <person name="Becker A."/>
            <person name="Abrahante J.E."/>
            <person name="Garbe J."/>
            <person name="Badalamenti J.P."/>
            <person name="Herman A."/>
            <person name="Mangelson H."/>
            <person name="Liachko I."/>
            <person name="Sullivan S."/>
            <person name="Sone E.D."/>
            <person name="Koren S."/>
            <person name="Silverstein K.A.T."/>
            <person name="Beckman K.B."/>
            <person name="Gohl D.M."/>
        </authorList>
    </citation>
    <scope>NUCLEOTIDE SEQUENCE</scope>
    <source>
        <strain evidence="1">Duluth1</strain>
        <tissue evidence="1">Whole animal</tissue>
    </source>
</reference>
<sequence>MTSLLLRFPEVSLITAWKPAMESVSIASLLDVRAWNRLRKNAGRRRMADCVVSKHVGIRPGRPTSSRRFEDSCT</sequence>
<organism evidence="1 2">
    <name type="scientific">Dreissena polymorpha</name>
    <name type="common">Zebra mussel</name>
    <name type="synonym">Mytilus polymorpha</name>
    <dbReference type="NCBI Taxonomy" id="45954"/>
    <lineage>
        <taxon>Eukaryota</taxon>
        <taxon>Metazoa</taxon>
        <taxon>Spiralia</taxon>
        <taxon>Lophotrochozoa</taxon>
        <taxon>Mollusca</taxon>
        <taxon>Bivalvia</taxon>
        <taxon>Autobranchia</taxon>
        <taxon>Heteroconchia</taxon>
        <taxon>Euheterodonta</taxon>
        <taxon>Imparidentia</taxon>
        <taxon>Neoheterodontei</taxon>
        <taxon>Myida</taxon>
        <taxon>Dreissenoidea</taxon>
        <taxon>Dreissenidae</taxon>
        <taxon>Dreissena</taxon>
    </lineage>
</organism>
<protein>
    <submittedName>
        <fullName evidence="1">Uncharacterized protein</fullName>
    </submittedName>
</protein>
<accession>A0A9D3Z4N2</accession>
<dbReference type="AlphaFoldDB" id="A0A9D3Z4N2"/>
<dbReference type="Proteomes" id="UP000828390">
    <property type="component" value="Unassembled WGS sequence"/>
</dbReference>